<protein>
    <recommendedName>
        <fullName evidence="11 12">Diaminopimelate decarboxylase</fullName>
        <shortName evidence="12">DAP decarboxylase</shortName>
        <shortName evidence="12">DAPDC</shortName>
        <ecNumber evidence="10 12">4.1.1.20</ecNumber>
    </recommendedName>
</protein>
<dbReference type="EC" id="4.1.1.20" evidence="10 12"/>
<keyword evidence="5 12" id="KW-0457">Lysine biosynthesis</keyword>
<dbReference type="EMBL" id="OX365700">
    <property type="protein sequence ID" value="CAI4030344.1"/>
    <property type="molecule type" value="Genomic_DNA"/>
</dbReference>
<comment type="subunit">
    <text evidence="12">Homodimer.</text>
</comment>
<dbReference type="InterPro" id="IPR002986">
    <property type="entry name" value="DAP_deCOOHase_LysA"/>
</dbReference>
<evidence type="ECO:0000256" key="11">
    <source>
        <dbReference type="ARBA" id="ARBA00074972"/>
    </source>
</evidence>
<dbReference type="InterPro" id="IPR022657">
    <property type="entry name" value="De-COase2_CS"/>
</dbReference>
<dbReference type="InterPro" id="IPR022653">
    <property type="entry name" value="De-COase2_pyr-phos_BS"/>
</dbReference>
<gene>
    <name evidence="12" type="primary">lysA</name>
    <name evidence="17" type="ORF">DNFV4_00772</name>
</gene>
<feature type="binding site" evidence="12">
    <location>
        <position position="239"/>
    </location>
    <ligand>
        <name>pyridoxal 5'-phosphate</name>
        <dbReference type="ChEBI" id="CHEBI:597326"/>
    </ligand>
</feature>
<dbReference type="RefSeq" id="WP_289267335.1">
    <property type="nucleotide sequence ID" value="NZ_OX365700.1"/>
</dbReference>
<dbReference type="Gene3D" id="2.40.37.10">
    <property type="entry name" value="Lyase, Ornithine Decarboxylase, Chain A, domain 1"/>
    <property type="match status" value="1"/>
</dbReference>
<keyword evidence="6 12" id="KW-0456">Lyase</keyword>
<dbReference type="Gene3D" id="3.20.20.10">
    <property type="entry name" value="Alanine racemase"/>
    <property type="match status" value="1"/>
</dbReference>
<dbReference type="GO" id="GO:0009089">
    <property type="term" value="P:lysine biosynthetic process via diaminopimelate"/>
    <property type="evidence" value="ECO:0007669"/>
    <property type="project" value="UniProtKB-UniRule"/>
</dbReference>
<sequence length="420" mass="45957">MEDFQYREGELYCEDVPVSRIIKEYGTPCYIYSHASLLRQYRAYDSAFSGIPHIIAFAMKANSNLAILRLMAKEGSGVDIVSGGELFRALRAGVPPQKIVFAGVGKNPDEIRDALKTDILMFNVESSAELQAINDVAASMGVRARVALRINPDIDPKTHPYISTGLKKSKFGIAADRALEEFKLATSLKHIEVVGVHKHIGSQLTEVTPFVEALKKILGLVQQVKAHGTDIRYINIGGGLGITYSDEKPPKPQDLAAAIAPLVQHLNCTLIMEPGRNIVGNAGSLITRILYTKQGEAKRFVIVDAAMNDLIRPSLYGAYHEIRPVQQRFVQAATHMVDVVGPVCESGDFLAKDRTLPEVPPGEFLAVMSAGAYGFVMSSNYNSRPRSPEVLVRGGEAHLIRARETYEDLVKGEAIPAFLN</sequence>
<feature type="binding site" evidence="12">
    <location>
        <position position="312"/>
    </location>
    <ligand>
        <name>substrate</name>
    </ligand>
</feature>
<keyword evidence="2 12" id="KW-0028">Amino-acid biosynthesis</keyword>
<dbReference type="KEGG" id="nti:DNFV4_00772"/>
<dbReference type="SUPFAM" id="SSF51419">
    <property type="entry name" value="PLP-binding barrel"/>
    <property type="match status" value="1"/>
</dbReference>
<evidence type="ECO:0000313" key="17">
    <source>
        <dbReference type="EMBL" id="CAI4030344.1"/>
    </source>
</evidence>
<accession>A0AA86MWD7</accession>
<dbReference type="Pfam" id="PF00278">
    <property type="entry name" value="Orn_DAP_Arg_deC"/>
    <property type="match status" value="1"/>
</dbReference>
<feature type="binding site" evidence="12">
    <location>
        <position position="373"/>
    </location>
    <ligand>
        <name>substrate</name>
    </ligand>
</feature>
<dbReference type="PANTHER" id="PTHR43727">
    <property type="entry name" value="DIAMINOPIMELATE DECARBOXYLASE"/>
    <property type="match status" value="1"/>
</dbReference>
<evidence type="ECO:0000256" key="10">
    <source>
        <dbReference type="ARBA" id="ARBA00066427"/>
    </source>
</evidence>
<dbReference type="PROSITE" id="PS00879">
    <property type="entry name" value="ODR_DC_2_2"/>
    <property type="match status" value="1"/>
</dbReference>
<feature type="modified residue" description="N6-(pyridoxal phosphate)lysine" evidence="12 13">
    <location>
        <position position="60"/>
    </location>
</feature>
<evidence type="ECO:0000256" key="2">
    <source>
        <dbReference type="ARBA" id="ARBA00022605"/>
    </source>
</evidence>
<dbReference type="CDD" id="cd06828">
    <property type="entry name" value="PLPDE_III_DapDC"/>
    <property type="match status" value="1"/>
</dbReference>
<evidence type="ECO:0000256" key="5">
    <source>
        <dbReference type="ARBA" id="ARBA00023154"/>
    </source>
</evidence>
<evidence type="ECO:0000256" key="13">
    <source>
        <dbReference type="PIRSR" id="PIRSR600183-50"/>
    </source>
</evidence>
<evidence type="ECO:0000259" key="16">
    <source>
        <dbReference type="Pfam" id="PF02784"/>
    </source>
</evidence>
<dbReference type="Proteomes" id="UP001179121">
    <property type="component" value="Chromosome"/>
</dbReference>
<keyword evidence="3 12" id="KW-0210">Decarboxylase</keyword>
<comment type="pathway">
    <text evidence="8 12 14">Amino-acid biosynthesis; L-lysine biosynthesis via DAP pathway; L-lysine from DL-2,6-diaminopimelate: step 1/1.</text>
</comment>
<evidence type="ECO:0000256" key="8">
    <source>
        <dbReference type="ARBA" id="ARBA00060643"/>
    </source>
</evidence>
<dbReference type="PRINTS" id="PR01179">
    <property type="entry name" value="ODADCRBXLASE"/>
</dbReference>
<feature type="domain" description="Orn/DAP/Arg decarboxylase 2 N-terminal" evidence="16">
    <location>
        <begin position="35"/>
        <end position="279"/>
    </location>
</feature>
<feature type="binding site" evidence="12">
    <location>
        <begin position="273"/>
        <end position="276"/>
    </location>
    <ligand>
        <name>pyridoxal 5'-phosphate</name>
        <dbReference type="ChEBI" id="CHEBI:597326"/>
    </ligand>
</feature>
<dbReference type="InterPro" id="IPR000183">
    <property type="entry name" value="Orn/DAP/Arg_de-COase"/>
</dbReference>
<evidence type="ECO:0000256" key="7">
    <source>
        <dbReference type="ARBA" id="ARBA00050464"/>
    </source>
</evidence>
<feature type="binding site" evidence="12">
    <location>
        <position position="316"/>
    </location>
    <ligand>
        <name>substrate</name>
    </ligand>
</feature>
<dbReference type="Pfam" id="PF02784">
    <property type="entry name" value="Orn_Arg_deC_N"/>
    <property type="match status" value="1"/>
</dbReference>
<evidence type="ECO:0000256" key="1">
    <source>
        <dbReference type="ARBA" id="ARBA00001933"/>
    </source>
</evidence>
<dbReference type="GO" id="GO:0030170">
    <property type="term" value="F:pyridoxal phosphate binding"/>
    <property type="evidence" value="ECO:0007669"/>
    <property type="project" value="UniProtKB-UniRule"/>
</dbReference>
<comment type="function">
    <text evidence="12">Specifically catalyzes the decarboxylation of meso-diaminopimelate (meso-DAP) to L-lysine.</text>
</comment>
<dbReference type="PRINTS" id="PR01181">
    <property type="entry name" value="DAPDCRBXLASE"/>
</dbReference>
<keyword evidence="4 12" id="KW-0663">Pyridoxal phosphate</keyword>
<feature type="binding site" evidence="12">
    <location>
        <position position="345"/>
    </location>
    <ligand>
        <name>substrate</name>
    </ligand>
</feature>
<dbReference type="FunFam" id="2.40.37.10:FF:000003">
    <property type="entry name" value="Diaminopimelate decarboxylase"/>
    <property type="match status" value="1"/>
</dbReference>
<evidence type="ECO:0000256" key="4">
    <source>
        <dbReference type="ARBA" id="ARBA00022898"/>
    </source>
</evidence>
<evidence type="ECO:0000256" key="9">
    <source>
        <dbReference type="ARBA" id="ARBA00060983"/>
    </source>
</evidence>
<dbReference type="AlphaFoldDB" id="A0AA86MWD7"/>
<evidence type="ECO:0000313" key="18">
    <source>
        <dbReference type="Proteomes" id="UP001179121"/>
    </source>
</evidence>
<dbReference type="InterPro" id="IPR022643">
    <property type="entry name" value="De-COase2_C"/>
</dbReference>
<evidence type="ECO:0000256" key="14">
    <source>
        <dbReference type="RuleBase" id="RU003738"/>
    </source>
</evidence>
<organism evidence="17 18">
    <name type="scientific">Nitrospira tepida</name>
    <dbReference type="NCBI Taxonomy" id="2973512"/>
    <lineage>
        <taxon>Bacteria</taxon>
        <taxon>Pseudomonadati</taxon>
        <taxon>Nitrospirota</taxon>
        <taxon>Nitrospiria</taxon>
        <taxon>Nitrospirales</taxon>
        <taxon>Nitrospiraceae</taxon>
        <taxon>Nitrospira</taxon>
    </lineage>
</organism>
<dbReference type="NCBIfam" id="TIGR01048">
    <property type="entry name" value="lysA"/>
    <property type="match status" value="1"/>
</dbReference>
<name>A0AA86MWD7_9BACT</name>
<proteinExistence type="inferred from homology"/>
<dbReference type="PROSITE" id="PS00878">
    <property type="entry name" value="ODR_DC_2_1"/>
    <property type="match status" value="1"/>
</dbReference>
<dbReference type="HAMAP" id="MF_02120">
    <property type="entry name" value="LysA"/>
    <property type="match status" value="1"/>
</dbReference>
<feature type="binding site" evidence="12">
    <location>
        <position position="373"/>
    </location>
    <ligand>
        <name>pyridoxal 5'-phosphate</name>
        <dbReference type="ChEBI" id="CHEBI:597326"/>
    </ligand>
</feature>
<feature type="active site" description="Proton donor" evidence="13">
    <location>
        <position position="344"/>
    </location>
</feature>
<dbReference type="GO" id="GO:0008836">
    <property type="term" value="F:diaminopimelate decarboxylase activity"/>
    <property type="evidence" value="ECO:0007669"/>
    <property type="project" value="UniProtKB-UniRule"/>
</dbReference>
<comment type="catalytic activity">
    <reaction evidence="7 12 14">
        <text>meso-2,6-diaminopimelate + H(+) = L-lysine + CO2</text>
        <dbReference type="Rhea" id="RHEA:15101"/>
        <dbReference type="ChEBI" id="CHEBI:15378"/>
        <dbReference type="ChEBI" id="CHEBI:16526"/>
        <dbReference type="ChEBI" id="CHEBI:32551"/>
        <dbReference type="ChEBI" id="CHEBI:57791"/>
        <dbReference type="EC" id="4.1.1.20"/>
    </reaction>
</comment>
<dbReference type="InterPro" id="IPR009006">
    <property type="entry name" value="Ala_racemase/Decarboxylase_C"/>
</dbReference>
<comment type="similarity">
    <text evidence="9 12">Belongs to the Orn/Lys/Arg decarboxylase class-II family. LysA subfamily.</text>
</comment>
<dbReference type="InterPro" id="IPR022644">
    <property type="entry name" value="De-COase2_N"/>
</dbReference>
<dbReference type="FunFam" id="3.20.20.10:FF:000003">
    <property type="entry name" value="Diaminopimelate decarboxylase"/>
    <property type="match status" value="1"/>
</dbReference>
<dbReference type="InterPro" id="IPR029066">
    <property type="entry name" value="PLP-binding_barrel"/>
</dbReference>
<dbReference type="PANTHER" id="PTHR43727:SF2">
    <property type="entry name" value="GROUP IV DECARBOXYLASE"/>
    <property type="match status" value="1"/>
</dbReference>
<feature type="binding site" evidence="12">
    <location>
        <position position="276"/>
    </location>
    <ligand>
        <name>substrate</name>
    </ligand>
</feature>
<evidence type="ECO:0000256" key="12">
    <source>
        <dbReference type="HAMAP-Rule" id="MF_02120"/>
    </source>
</evidence>
<comment type="cofactor">
    <cofactor evidence="1 12 13 14">
        <name>pyridoxal 5'-phosphate</name>
        <dbReference type="ChEBI" id="CHEBI:597326"/>
    </cofactor>
</comment>
<evidence type="ECO:0000259" key="15">
    <source>
        <dbReference type="Pfam" id="PF00278"/>
    </source>
</evidence>
<keyword evidence="18" id="KW-1185">Reference proteome</keyword>
<dbReference type="SUPFAM" id="SSF50621">
    <property type="entry name" value="Alanine racemase C-terminal domain-like"/>
    <property type="match status" value="1"/>
</dbReference>
<evidence type="ECO:0000256" key="3">
    <source>
        <dbReference type="ARBA" id="ARBA00022793"/>
    </source>
</evidence>
<evidence type="ECO:0000256" key="6">
    <source>
        <dbReference type="ARBA" id="ARBA00023239"/>
    </source>
</evidence>
<feature type="domain" description="Orn/DAP/Arg decarboxylase 2 C-terminal" evidence="15">
    <location>
        <begin position="30"/>
        <end position="371"/>
    </location>
</feature>
<reference evidence="17" key="1">
    <citation type="submission" date="2022-10" db="EMBL/GenBank/DDBJ databases">
        <authorList>
            <person name="Koch H."/>
        </authorList>
    </citation>
    <scope>NUCLEOTIDE SEQUENCE</scope>
    <source>
        <strain evidence="17">DNF</strain>
    </source>
</reference>